<dbReference type="EMBL" id="JACIFF010000010">
    <property type="protein sequence ID" value="MBB4080948.1"/>
    <property type="molecule type" value="Genomic_DNA"/>
</dbReference>
<evidence type="ECO:0000313" key="4">
    <source>
        <dbReference type="EMBL" id="MBB4080948.1"/>
    </source>
</evidence>
<protein>
    <submittedName>
        <fullName evidence="4">Arylsulfatase A-like enzyme</fullName>
    </submittedName>
</protein>
<keyword evidence="2" id="KW-0378">Hydrolase</keyword>
<proteinExistence type="inferred from homology"/>
<dbReference type="InterPro" id="IPR017850">
    <property type="entry name" value="Alkaline_phosphatase_core_sf"/>
</dbReference>
<dbReference type="PANTHER" id="PTHR42693">
    <property type="entry name" value="ARYLSULFATASE FAMILY MEMBER"/>
    <property type="match status" value="1"/>
</dbReference>
<dbReference type="FunFam" id="3.40.720.10:FF:000070">
    <property type="entry name" value="Arylsulfatase A"/>
    <property type="match status" value="1"/>
</dbReference>
<dbReference type="CDD" id="cd16146">
    <property type="entry name" value="ARS_like"/>
    <property type="match status" value="1"/>
</dbReference>
<keyword evidence="5" id="KW-1185">Reference proteome</keyword>
<dbReference type="SUPFAM" id="SSF53649">
    <property type="entry name" value="Alkaline phosphatase-like"/>
    <property type="match status" value="1"/>
</dbReference>
<dbReference type="GO" id="GO:0004065">
    <property type="term" value="F:arylsulfatase activity"/>
    <property type="evidence" value="ECO:0007669"/>
    <property type="project" value="TreeGrafter"/>
</dbReference>
<dbReference type="InterPro" id="IPR000917">
    <property type="entry name" value="Sulfatase_N"/>
</dbReference>
<dbReference type="Proteomes" id="UP000576209">
    <property type="component" value="Unassembled WGS sequence"/>
</dbReference>
<reference evidence="4 5" key="1">
    <citation type="submission" date="2020-08" db="EMBL/GenBank/DDBJ databases">
        <title>Genomic Encyclopedia of Type Strains, Phase IV (KMG-IV): sequencing the most valuable type-strain genomes for metagenomic binning, comparative biology and taxonomic classification.</title>
        <authorList>
            <person name="Goeker M."/>
        </authorList>
    </citation>
    <scope>NUCLEOTIDE SEQUENCE [LARGE SCALE GENOMIC DNA]</scope>
    <source>
        <strain evidence="4 5">DSM 105137</strain>
    </source>
</reference>
<comment type="caution">
    <text evidence="4">The sequence shown here is derived from an EMBL/GenBank/DDBJ whole genome shotgun (WGS) entry which is preliminary data.</text>
</comment>
<name>A0A840EGB7_9BACT</name>
<gene>
    <name evidence="4" type="ORF">GGR28_003587</name>
</gene>
<dbReference type="AlphaFoldDB" id="A0A840EGB7"/>
<dbReference type="PANTHER" id="PTHR42693:SF53">
    <property type="entry name" value="ENDO-4-O-SULFATASE"/>
    <property type="match status" value="1"/>
</dbReference>
<organism evidence="4 5">
    <name type="scientific">Neolewinella aquimaris</name>
    <dbReference type="NCBI Taxonomy" id="1835722"/>
    <lineage>
        <taxon>Bacteria</taxon>
        <taxon>Pseudomonadati</taxon>
        <taxon>Bacteroidota</taxon>
        <taxon>Saprospiria</taxon>
        <taxon>Saprospirales</taxon>
        <taxon>Lewinellaceae</taxon>
        <taxon>Neolewinella</taxon>
    </lineage>
</organism>
<evidence type="ECO:0000256" key="2">
    <source>
        <dbReference type="ARBA" id="ARBA00022801"/>
    </source>
</evidence>
<evidence type="ECO:0000313" key="5">
    <source>
        <dbReference type="Proteomes" id="UP000576209"/>
    </source>
</evidence>
<comment type="similarity">
    <text evidence="1">Belongs to the sulfatase family.</text>
</comment>
<dbReference type="Pfam" id="PF00884">
    <property type="entry name" value="Sulfatase"/>
    <property type="match status" value="1"/>
</dbReference>
<sequence length="612" mass="67966">MLIPSSRSPSASFSAFAVLLLLLFVSTCAKKPTGQASQPDKPNVIIVITDDQGYGDLGHTGNPIIQTPAIDRFAMESVSLTNYHVGTTCAPTRAGLLTGRNCNRNGVWHTILGASMLNEDETTLADVFRARGYATGMFGKWHLGDNHPFLPQDRGFDVAFYHGGGGVGQTPDYWNNDYFDDTYFRNGTPEQQSGYCTDVWFDEAIQFISDEKDEPFLCYLSLNAPHSPYNVPEAYYNRYADEDRITDTQKRFYGMITNIDDNFARLLRQLDELGIADNTIVIFTTDNGTAAGYQVNKRTDQVIGYNAEMRGTKGSEYEGGHRVPFIVRWPAGGLTDARELPALTAHVDVLPTLVSLTGQTYQSTKVMDGTDISGYLLGNNEAPDRLLVTDTQRVPWPEKGKNSCVMEGDWRLINGKELYEVSEDPGQSTDVATAYPDRVQRMNDFYDSWWTNVIAETKLSVIELGREGTDVITTHDARINEGYSAWNQTLIRRGEPTGPGPYAVKFTEKGKYRFRLHRWPVESGLALGAAIHDSIPPTAYTDARINGNALNIEKAYLKIGERTYTTDVDQSSPAATIEADVAAGETELLAYFDLAGGQRTNAFYVYVERVEN</sequence>
<evidence type="ECO:0000256" key="1">
    <source>
        <dbReference type="ARBA" id="ARBA00008779"/>
    </source>
</evidence>
<evidence type="ECO:0000259" key="3">
    <source>
        <dbReference type="Pfam" id="PF00884"/>
    </source>
</evidence>
<dbReference type="InterPro" id="IPR050738">
    <property type="entry name" value="Sulfatase"/>
</dbReference>
<dbReference type="Gene3D" id="3.40.720.10">
    <property type="entry name" value="Alkaline Phosphatase, subunit A"/>
    <property type="match status" value="1"/>
</dbReference>
<accession>A0A840EGB7</accession>
<dbReference type="Gene3D" id="3.30.1120.10">
    <property type="match status" value="1"/>
</dbReference>
<dbReference type="RefSeq" id="WP_183497170.1">
    <property type="nucleotide sequence ID" value="NZ_JACIFF010000010.1"/>
</dbReference>
<feature type="domain" description="Sulfatase N-terminal" evidence="3">
    <location>
        <begin position="42"/>
        <end position="358"/>
    </location>
</feature>